<dbReference type="RefSeq" id="WP_012299053.1">
    <property type="nucleotide sequence ID" value="NC_010407.1"/>
</dbReference>
<dbReference type="SUPFAM" id="SSF75005">
    <property type="entry name" value="Arabinanase/levansucrase/invertase"/>
    <property type="match status" value="1"/>
</dbReference>
<dbReference type="GO" id="GO:0004553">
    <property type="term" value="F:hydrolase activity, hydrolyzing O-glycosyl compounds"/>
    <property type="evidence" value="ECO:0007669"/>
    <property type="project" value="InterPro"/>
</dbReference>
<dbReference type="HOGENOM" id="CLU_016508_2_0_11"/>
<dbReference type="Gene3D" id="2.60.120.200">
    <property type="match status" value="1"/>
</dbReference>
<evidence type="ECO:0000313" key="5">
    <source>
        <dbReference type="EMBL" id="CAQ01800.1"/>
    </source>
</evidence>
<accession>B0RCN2</accession>
<organism evidence="5 6">
    <name type="scientific">Clavibacter sepedonicus</name>
    <name type="common">Clavibacter michiganensis subsp. sepedonicus</name>
    <dbReference type="NCBI Taxonomy" id="31964"/>
    <lineage>
        <taxon>Bacteria</taxon>
        <taxon>Bacillati</taxon>
        <taxon>Actinomycetota</taxon>
        <taxon>Actinomycetes</taxon>
        <taxon>Micrococcales</taxon>
        <taxon>Microbacteriaceae</taxon>
        <taxon>Clavibacter</taxon>
    </lineage>
</organism>
<dbReference type="GO" id="GO:0005975">
    <property type="term" value="P:carbohydrate metabolic process"/>
    <property type="evidence" value="ECO:0007669"/>
    <property type="project" value="InterPro"/>
</dbReference>
<dbReference type="Pfam" id="PF04616">
    <property type="entry name" value="Glyco_hydro_43"/>
    <property type="match status" value="1"/>
</dbReference>
<dbReference type="InterPro" id="IPR006710">
    <property type="entry name" value="Glyco_hydro_43"/>
</dbReference>
<dbReference type="AlphaFoldDB" id="B0RCN2"/>
<evidence type="ECO:0000256" key="1">
    <source>
        <dbReference type="ARBA" id="ARBA00009865"/>
    </source>
</evidence>
<dbReference type="EMBL" id="AM849034">
    <property type="protein sequence ID" value="CAQ01800.1"/>
    <property type="molecule type" value="Genomic_DNA"/>
</dbReference>
<keyword evidence="3 4" id="KW-0326">Glycosidase</keyword>
<dbReference type="SUPFAM" id="SSF49899">
    <property type="entry name" value="Concanavalin A-like lectins/glucanases"/>
    <property type="match status" value="1"/>
</dbReference>
<dbReference type="STRING" id="31964.CMS1691"/>
<dbReference type="InterPro" id="IPR023296">
    <property type="entry name" value="Glyco_hydro_beta-prop_sf"/>
</dbReference>
<keyword evidence="2 4" id="KW-0378">Hydrolase</keyword>
<evidence type="ECO:0000256" key="2">
    <source>
        <dbReference type="ARBA" id="ARBA00022801"/>
    </source>
</evidence>
<dbReference type="PANTHER" id="PTHR42812:SF12">
    <property type="entry name" value="BETA-XYLOSIDASE-RELATED"/>
    <property type="match status" value="1"/>
</dbReference>
<dbReference type="GeneID" id="29470063"/>
<dbReference type="Pfam" id="PF17851">
    <property type="entry name" value="GH43_C2"/>
    <property type="match status" value="1"/>
</dbReference>
<dbReference type="eggNOG" id="COG3507">
    <property type="taxonomic scope" value="Bacteria"/>
</dbReference>
<name>B0RCN2_CLASE</name>
<protein>
    <submittedName>
        <fullName evidence="5">Xylosidase/arabinosidase</fullName>
    </submittedName>
</protein>
<dbReference type="InterPro" id="IPR051795">
    <property type="entry name" value="Glycosyl_Hydrlase_43"/>
</dbReference>
<dbReference type="InterPro" id="IPR041542">
    <property type="entry name" value="GH43_C2"/>
</dbReference>
<dbReference type="CAZy" id="GH43">
    <property type="family name" value="Glycoside Hydrolase Family 43"/>
</dbReference>
<reference evidence="5 6" key="1">
    <citation type="journal article" date="2008" name="J. Bacteriol.">
        <title>Genome of the actinomycete plant pathogen Clavibacter michiganensis subsp. sepedonicus suggests recent niche adaptation.</title>
        <authorList>
            <person name="Bentley S.D."/>
            <person name="Corton C."/>
            <person name="Brown S.E."/>
            <person name="Barron A."/>
            <person name="Clark L."/>
            <person name="Doggett J."/>
            <person name="Harris B."/>
            <person name="Ormond D."/>
            <person name="Quail M.A."/>
            <person name="May G."/>
            <person name="Francis D."/>
            <person name="Knudson D."/>
            <person name="Parkhill J."/>
            <person name="Ishimaru C.A."/>
        </authorList>
    </citation>
    <scope>NUCLEOTIDE SEQUENCE [LARGE SCALE GENOMIC DNA]</scope>
    <source>
        <strain evidence="6">ATCC 33113 / DSM 20744 / JCM 9667 / LMG 2889 / ICMP 2535 / C-1</strain>
    </source>
</reference>
<evidence type="ECO:0000256" key="3">
    <source>
        <dbReference type="ARBA" id="ARBA00023295"/>
    </source>
</evidence>
<evidence type="ECO:0000256" key="4">
    <source>
        <dbReference type="RuleBase" id="RU361187"/>
    </source>
</evidence>
<gene>
    <name evidence="5" type="ordered locus">CMS1691</name>
</gene>
<comment type="similarity">
    <text evidence="1 4">Belongs to the glycosyl hydrolase 43 family.</text>
</comment>
<evidence type="ECO:0000313" key="6">
    <source>
        <dbReference type="Proteomes" id="UP000001318"/>
    </source>
</evidence>
<dbReference type="InterPro" id="IPR013320">
    <property type="entry name" value="ConA-like_dom_sf"/>
</dbReference>
<dbReference type="CDD" id="cd18617">
    <property type="entry name" value="GH43_XynB-like"/>
    <property type="match status" value="1"/>
</dbReference>
<keyword evidence="6" id="KW-1185">Reference proteome</keyword>
<sequence>MKTPIIIAWSPTLSTFRNPVLTGLNPDPSVCAVGEEFFLVTSSFAYWPAIPVHRSRDLVNWEPIGHVLDRPEQIDLSGLDMSDGIWAPTIRHHDGVFYVVSTVARERRGSMNFVTTARNAAGPWSQPVILDAEGIDPSLFFDDDGRCWFSACRDAEDPDRRGPAELYLQELDLESLQLIGPLHVLWNGAIAGAWAEAPHIYKHDGVYHLIAAEGGTERNHAVTAARSETITGPYRTDPRSPLLTHRHLGRHAPIQDVGHADVVETPTGETWALVLGTRPVDGAHTLGREVFLVPAEWTDAGLLLAPGHGRVAEVERRPTDALGDERVPGISEPEPERECFSDADLPQGWRTLRGPLQHHAHDTGDGLSLTVSPAELSGSGTPSFVARRQEHQCFEARTSVSFRQRASSEQAGLVVFHDERHFATLAVTLDADGKRIVRFERAGTSGTSGEIALEHDGEATLRVVGDLDAYSFSYWNGRESEWLTIGMVPRAWFSTEHAGGFVGVHVGLHATGTRPETVDAAHFPWFEYVPLTDRATALTLRPVIAAGQ</sequence>
<dbReference type="KEGG" id="cms:CMS1691"/>
<dbReference type="Gene3D" id="2.115.10.20">
    <property type="entry name" value="Glycosyl hydrolase domain, family 43"/>
    <property type="match status" value="1"/>
</dbReference>
<proteinExistence type="inferred from homology"/>
<dbReference type="Proteomes" id="UP000001318">
    <property type="component" value="Chromosome"/>
</dbReference>
<dbReference type="PANTHER" id="PTHR42812">
    <property type="entry name" value="BETA-XYLOSIDASE"/>
    <property type="match status" value="1"/>
</dbReference>